<gene>
    <name evidence="1" type="ORF">RISK_002708</name>
</gene>
<name>A0A0J1BF72_RHOIS</name>
<dbReference type="EMBL" id="LECT01000021">
    <property type="protein sequence ID" value="KLU05217.1"/>
    <property type="molecule type" value="Genomic_DNA"/>
</dbReference>
<dbReference type="PATRIC" id="fig|595434.4.peg.2579"/>
<evidence type="ECO:0000313" key="1">
    <source>
        <dbReference type="EMBL" id="KLU05217.1"/>
    </source>
</evidence>
<comment type="caution">
    <text evidence="1">The sequence shown here is derived from an EMBL/GenBank/DDBJ whole genome shotgun (WGS) entry which is preliminary data.</text>
</comment>
<dbReference type="STRING" id="595434.RISK_002708"/>
<sequence>MSLIARSSVRFVCCPLPWLAASEWLGMPGCDPSRYNGRVSK</sequence>
<evidence type="ECO:0000313" key="2">
    <source>
        <dbReference type="Proteomes" id="UP000036367"/>
    </source>
</evidence>
<dbReference type="Proteomes" id="UP000036367">
    <property type="component" value="Unassembled WGS sequence"/>
</dbReference>
<proteinExistence type="predicted"/>
<reference evidence="1" key="1">
    <citation type="submission" date="2015-05" db="EMBL/GenBank/DDBJ databases">
        <title>Permanent draft genome of Rhodopirellula islandicus K833.</title>
        <authorList>
            <person name="Kizina J."/>
            <person name="Richter M."/>
            <person name="Glockner F.O."/>
            <person name="Harder J."/>
        </authorList>
    </citation>
    <scope>NUCLEOTIDE SEQUENCE [LARGE SCALE GENOMIC DNA]</scope>
    <source>
        <strain evidence="1">K833</strain>
    </source>
</reference>
<keyword evidence="2" id="KW-1185">Reference proteome</keyword>
<accession>A0A0J1BF72</accession>
<dbReference type="AlphaFoldDB" id="A0A0J1BF72"/>
<protein>
    <submittedName>
        <fullName evidence="1">Uncharacterized protein</fullName>
    </submittedName>
</protein>
<organism evidence="1 2">
    <name type="scientific">Rhodopirellula islandica</name>
    <dbReference type="NCBI Taxonomy" id="595434"/>
    <lineage>
        <taxon>Bacteria</taxon>
        <taxon>Pseudomonadati</taxon>
        <taxon>Planctomycetota</taxon>
        <taxon>Planctomycetia</taxon>
        <taxon>Pirellulales</taxon>
        <taxon>Pirellulaceae</taxon>
        <taxon>Rhodopirellula</taxon>
    </lineage>
</organism>